<feature type="transmembrane region" description="Helical" evidence="1">
    <location>
        <begin position="233"/>
        <end position="255"/>
    </location>
</feature>
<feature type="transmembrane region" description="Helical" evidence="1">
    <location>
        <begin position="100"/>
        <end position="120"/>
    </location>
</feature>
<gene>
    <name evidence="2" type="ORF">NP233_g762</name>
</gene>
<accession>A0AAD5Z040</accession>
<keyword evidence="1" id="KW-1133">Transmembrane helix</keyword>
<dbReference type="Proteomes" id="UP001213000">
    <property type="component" value="Unassembled WGS sequence"/>
</dbReference>
<proteinExistence type="predicted"/>
<evidence type="ECO:0000313" key="2">
    <source>
        <dbReference type="EMBL" id="KAJ3575946.1"/>
    </source>
</evidence>
<evidence type="ECO:0000256" key="1">
    <source>
        <dbReference type="SAM" id="Phobius"/>
    </source>
</evidence>
<evidence type="ECO:0000313" key="3">
    <source>
        <dbReference type="Proteomes" id="UP001213000"/>
    </source>
</evidence>
<keyword evidence="3" id="KW-1185">Reference proteome</keyword>
<keyword evidence="1" id="KW-0472">Membrane</keyword>
<comment type="caution">
    <text evidence="2">The sequence shown here is derived from an EMBL/GenBank/DDBJ whole genome shotgun (WGS) entry which is preliminary data.</text>
</comment>
<sequence>MNQRRLALVTLTQIDAPNMGTLWHSITKLRGVVYTLFVNSTEFDGSCHHFGSDVHSIEAGSTFRKALGTSATNVGYGPTHRALAIFDIVASYTAIWSSRISVSLLILGAGCYGSLGTAVFSRCRVCGVYLHVLLYACLWAGIMFQNIMACTFVAYDSICAHCSLSKSIGVSHIIVYLVATMWLGYLAHRALYIQWNMDGLKWRVLGTSVGGDLLCTLISIVRGVAIVRGKPMIIVVFGALEVGIAIPIANMLIVVPRLCNLCHNRLERTPSRSPSPVIFRGPTMSNETVPKGGNFEVILEVPGEIELLPLPSMGTPTALLAGSTSSLIPRVT</sequence>
<reference evidence="2" key="1">
    <citation type="submission" date="2022-07" db="EMBL/GenBank/DDBJ databases">
        <title>Genome Sequence of Leucocoprinus birnbaumii.</title>
        <authorList>
            <person name="Buettner E."/>
        </authorList>
    </citation>
    <scope>NUCLEOTIDE SEQUENCE</scope>
    <source>
        <strain evidence="2">VT141</strain>
    </source>
</reference>
<organism evidence="2 3">
    <name type="scientific">Leucocoprinus birnbaumii</name>
    <dbReference type="NCBI Taxonomy" id="56174"/>
    <lineage>
        <taxon>Eukaryota</taxon>
        <taxon>Fungi</taxon>
        <taxon>Dikarya</taxon>
        <taxon>Basidiomycota</taxon>
        <taxon>Agaricomycotina</taxon>
        <taxon>Agaricomycetes</taxon>
        <taxon>Agaricomycetidae</taxon>
        <taxon>Agaricales</taxon>
        <taxon>Agaricineae</taxon>
        <taxon>Agaricaceae</taxon>
        <taxon>Leucocoprinus</taxon>
    </lineage>
</organism>
<dbReference type="EMBL" id="JANIEX010000023">
    <property type="protein sequence ID" value="KAJ3575946.1"/>
    <property type="molecule type" value="Genomic_DNA"/>
</dbReference>
<protein>
    <submittedName>
        <fullName evidence="2">Uncharacterized protein</fullName>
    </submittedName>
</protein>
<feature type="transmembrane region" description="Helical" evidence="1">
    <location>
        <begin position="132"/>
        <end position="155"/>
    </location>
</feature>
<feature type="transmembrane region" description="Helical" evidence="1">
    <location>
        <begin position="167"/>
        <end position="188"/>
    </location>
</feature>
<dbReference type="AlphaFoldDB" id="A0AAD5Z040"/>
<keyword evidence="1" id="KW-0812">Transmembrane</keyword>
<name>A0AAD5Z040_9AGAR</name>
<feature type="transmembrane region" description="Helical" evidence="1">
    <location>
        <begin position="200"/>
        <end position="221"/>
    </location>
</feature>